<gene>
    <name evidence="7" type="ORF">DRP53_08460</name>
</gene>
<dbReference type="InterPro" id="IPR044666">
    <property type="entry name" value="Cyclophilin_A-like"/>
</dbReference>
<comment type="similarity">
    <text evidence="2 5">Belongs to the cyclophilin-type PPIase family.</text>
</comment>
<dbReference type="InterPro" id="IPR002130">
    <property type="entry name" value="Cyclophilin-type_PPIase_dom"/>
</dbReference>
<dbReference type="PROSITE" id="PS00170">
    <property type="entry name" value="CSA_PPIASE_1"/>
    <property type="match status" value="1"/>
</dbReference>
<evidence type="ECO:0000256" key="5">
    <source>
        <dbReference type="RuleBase" id="RU363019"/>
    </source>
</evidence>
<dbReference type="AlphaFoldDB" id="A0A660SEY4"/>
<dbReference type="PANTHER" id="PTHR45625:SF4">
    <property type="entry name" value="PEPTIDYLPROLYL ISOMERASE DOMAIN AND WD REPEAT-CONTAINING PROTEIN 1"/>
    <property type="match status" value="1"/>
</dbReference>
<keyword evidence="3 5" id="KW-0697">Rotamase</keyword>
<comment type="function">
    <text evidence="1 5">PPIases accelerate the folding of proteins. It catalyzes the cis-trans isomerization of proline imidic peptide bonds in oligopeptides.</text>
</comment>
<dbReference type="GO" id="GO:0003755">
    <property type="term" value="F:peptidyl-prolyl cis-trans isomerase activity"/>
    <property type="evidence" value="ECO:0007669"/>
    <property type="project" value="UniProtKB-UniRule"/>
</dbReference>
<dbReference type="PIRSF" id="PIRSF001467">
    <property type="entry name" value="Peptidylpro_ismrse"/>
    <property type="match status" value="1"/>
</dbReference>
<comment type="catalytic activity">
    <reaction evidence="5">
        <text>[protein]-peptidylproline (omega=180) = [protein]-peptidylproline (omega=0)</text>
        <dbReference type="Rhea" id="RHEA:16237"/>
        <dbReference type="Rhea" id="RHEA-COMP:10747"/>
        <dbReference type="Rhea" id="RHEA-COMP:10748"/>
        <dbReference type="ChEBI" id="CHEBI:83833"/>
        <dbReference type="ChEBI" id="CHEBI:83834"/>
        <dbReference type="EC" id="5.2.1.8"/>
    </reaction>
</comment>
<dbReference type="PRINTS" id="PR00153">
    <property type="entry name" value="CSAPPISMRASE"/>
</dbReference>
<reference evidence="7 8" key="1">
    <citation type="submission" date="2018-06" db="EMBL/GenBank/DDBJ databases">
        <title>Extensive metabolic versatility and redundancy in microbially diverse, dynamic hydrothermal sediments.</title>
        <authorList>
            <person name="Dombrowski N."/>
            <person name="Teske A."/>
            <person name="Baker B.J."/>
        </authorList>
    </citation>
    <scope>NUCLEOTIDE SEQUENCE [LARGE SCALE GENOMIC DNA]</scope>
    <source>
        <strain evidence="7">B36_G15</strain>
    </source>
</reference>
<organism evidence="7 8">
    <name type="scientific">candidate division WOR-3 bacterium</name>
    <dbReference type="NCBI Taxonomy" id="2052148"/>
    <lineage>
        <taxon>Bacteria</taxon>
        <taxon>Bacteria division WOR-3</taxon>
    </lineage>
</organism>
<dbReference type="InterPro" id="IPR024936">
    <property type="entry name" value="Cyclophilin-type_PPIase"/>
</dbReference>
<accession>A0A660SEY4</accession>
<evidence type="ECO:0000256" key="2">
    <source>
        <dbReference type="ARBA" id="ARBA00007365"/>
    </source>
</evidence>
<dbReference type="EC" id="5.2.1.8" evidence="5"/>
<dbReference type="CDD" id="cd00317">
    <property type="entry name" value="cyclophilin"/>
    <property type="match status" value="1"/>
</dbReference>
<dbReference type="Proteomes" id="UP000268469">
    <property type="component" value="Unassembled WGS sequence"/>
</dbReference>
<dbReference type="InterPro" id="IPR029000">
    <property type="entry name" value="Cyclophilin-like_dom_sf"/>
</dbReference>
<name>A0A660SEY4_UNCW3</name>
<dbReference type="Pfam" id="PF00160">
    <property type="entry name" value="Pro_isomerase"/>
    <property type="match status" value="1"/>
</dbReference>
<evidence type="ECO:0000256" key="3">
    <source>
        <dbReference type="ARBA" id="ARBA00023110"/>
    </source>
</evidence>
<evidence type="ECO:0000313" key="8">
    <source>
        <dbReference type="Proteomes" id="UP000268469"/>
    </source>
</evidence>
<dbReference type="PROSITE" id="PS50072">
    <property type="entry name" value="CSA_PPIASE_2"/>
    <property type="match status" value="1"/>
</dbReference>
<dbReference type="SUPFAM" id="SSF50891">
    <property type="entry name" value="Cyclophilin-like"/>
    <property type="match status" value="1"/>
</dbReference>
<feature type="domain" description="PPIase cyclophilin-type" evidence="6">
    <location>
        <begin position="23"/>
        <end position="173"/>
    </location>
</feature>
<dbReference type="InterPro" id="IPR020892">
    <property type="entry name" value="Cyclophilin-type_PPIase_CS"/>
</dbReference>
<comment type="caution">
    <text evidence="7">The sequence shown here is derived from an EMBL/GenBank/DDBJ whole genome shotgun (WGS) entry which is preliminary data.</text>
</comment>
<dbReference type="Gene3D" id="2.40.100.10">
    <property type="entry name" value="Cyclophilin-like"/>
    <property type="match status" value="1"/>
</dbReference>
<proteinExistence type="inferred from homology"/>
<evidence type="ECO:0000256" key="4">
    <source>
        <dbReference type="ARBA" id="ARBA00023235"/>
    </source>
</evidence>
<dbReference type="PANTHER" id="PTHR45625">
    <property type="entry name" value="PEPTIDYL-PROLYL CIS-TRANS ISOMERASE-RELATED"/>
    <property type="match status" value="1"/>
</dbReference>
<protein>
    <recommendedName>
        <fullName evidence="5">Peptidyl-prolyl cis-trans isomerase</fullName>
        <shortName evidence="5">PPIase</shortName>
        <ecNumber evidence="5">5.2.1.8</ecNumber>
    </recommendedName>
</protein>
<keyword evidence="4 5" id="KW-0413">Isomerase</keyword>
<evidence type="ECO:0000313" key="7">
    <source>
        <dbReference type="EMBL" id="RKX69354.1"/>
    </source>
</evidence>
<evidence type="ECO:0000256" key="1">
    <source>
        <dbReference type="ARBA" id="ARBA00002388"/>
    </source>
</evidence>
<dbReference type="GO" id="GO:0006457">
    <property type="term" value="P:protein folding"/>
    <property type="evidence" value="ECO:0007669"/>
    <property type="project" value="InterPro"/>
</dbReference>
<sequence>MRWFLIITLLLLGCAKKERPAKELYLNIEVKDFGRIRIKLFTEEAPKNVANVAKLARHGFYNGLTFHRIVPGFVIQGGCPKGDGTGDPGFTVKDEISPRLRHKRGTVAMANRGPNTNGSQFYICLADLPRLDGHYTIIGEVIDGMDVVDRIAQVETGPRDRPLKKVVMERVWIEP</sequence>
<dbReference type="EMBL" id="QNBE01000090">
    <property type="protein sequence ID" value="RKX69354.1"/>
    <property type="molecule type" value="Genomic_DNA"/>
</dbReference>
<evidence type="ECO:0000259" key="6">
    <source>
        <dbReference type="PROSITE" id="PS50072"/>
    </source>
</evidence>